<reference evidence="1" key="1">
    <citation type="submission" date="2020-07" db="EMBL/GenBank/DDBJ databases">
        <title>Multicomponent nature underlies the extraordinary mechanical properties of spider dragline silk.</title>
        <authorList>
            <person name="Kono N."/>
            <person name="Nakamura H."/>
            <person name="Mori M."/>
            <person name="Yoshida Y."/>
            <person name="Ohtoshi R."/>
            <person name="Malay A.D."/>
            <person name="Moran D.A.P."/>
            <person name="Tomita M."/>
            <person name="Numata K."/>
            <person name="Arakawa K."/>
        </authorList>
    </citation>
    <scope>NUCLEOTIDE SEQUENCE</scope>
</reference>
<gene>
    <name evidence="1" type="ORF">TNCT_558641</name>
</gene>
<accession>A0A8X6HPS4</accession>
<name>A0A8X6HPS4_TRICU</name>
<sequence>MMVLWILETSLHLFFSIIADYIQIQLVDFFEILGCVIVVDLIRNFIGLYFENLTEVQESTMIKKQDEDKFVRTVVPTVHSLMIYKICQGLDLKVQLAAEKDRITWVAKETSQNKEKRPIPKVKSKTILMFCEALNIDAELSVGREPLPENQLKLAKPLPIVQSIMVFKMCEGLGLRVKLDGEIKTSTSLKC</sequence>
<protein>
    <submittedName>
        <fullName evidence="1">Uncharacterized protein</fullName>
    </submittedName>
</protein>
<dbReference type="AlphaFoldDB" id="A0A8X6HPS4"/>
<keyword evidence="2" id="KW-1185">Reference proteome</keyword>
<dbReference type="Proteomes" id="UP000887116">
    <property type="component" value="Unassembled WGS sequence"/>
</dbReference>
<evidence type="ECO:0000313" key="2">
    <source>
        <dbReference type="Proteomes" id="UP000887116"/>
    </source>
</evidence>
<organism evidence="1 2">
    <name type="scientific">Trichonephila clavata</name>
    <name type="common">Joro spider</name>
    <name type="synonym">Nephila clavata</name>
    <dbReference type="NCBI Taxonomy" id="2740835"/>
    <lineage>
        <taxon>Eukaryota</taxon>
        <taxon>Metazoa</taxon>
        <taxon>Ecdysozoa</taxon>
        <taxon>Arthropoda</taxon>
        <taxon>Chelicerata</taxon>
        <taxon>Arachnida</taxon>
        <taxon>Araneae</taxon>
        <taxon>Araneomorphae</taxon>
        <taxon>Entelegynae</taxon>
        <taxon>Araneoidea</taxon>
        <taxon>Nephilidae</taxon>
        <taxon>Trichonephila</taxon>
    </lineage>
</organism>
<dbReference type="OrthoDB" id="6448808at2759"/>
<proteinExistence type="predicted"/>
<dbReference type="EMBL" id="BMAO01018937">
    <property type="protein sequence ID" value="GFR27303.1"/>
    <property type="molecule type" value="Genomic_DNA"/>
</dbReference>
<comment type="caution">
    <text evidence="1">The sequence shown here is derived from an EMBL/GenBank/DDBJ whole genome shotgun (WGS) entry which is preliminary data.</text>
</comment>
<evidence type="ECO:0000313" key="1">
    <source>
        <dbReference type="EMBL" id="GFR27303.1"/>
    </source>
</evidence>